<dbReference type="OrthoDB" id="5783963at2759"/>
<dbReference type="AlphaFoldDB" id="A0A6J1DST4"/>
<dbReference type="GeneID" id="111023981"/>
<evidence type="ECO:0000313" key="1">
    <source>
        <dbReference type="Proteomes" id="UP000504603"/>
    </source>
</evidence>
<dbReference type="RefSeq" id="XP_022157218.1">
    <property type="nucleotide sequence ID" value="XM_022301526.1"/>
</dbReference>
<reference evidence="2" key="1">
    <citation type="submission" date="2025-08" db="UniProtKB">
        <authorList>
            <consortium name="RefSeq"/>
        </authorList>
    </citation>
    <scope>IDENTIFICATION</scope>
    <source>
        <strain evidence="2">OHB3-1</strain>
    </source>
</reference>
<dbReference type="KEGG" id="mcha:111023981"/>
<dbReference type="Proteomes" id="UP000504603">
    <property type="component" value="Unplaced"/>
</dbReference>
<protein>
    <submittedName>
        <fullName evidence="2">Uncharacterized protein LOC111023981</fullName>
    </submittedName>
</protein>
<sequence length="127" mass="14740">MAILKMICHLGVSVKHLKSSKTLDSQTENDEDQSRVAQMNQSIVRLNFLFTLSFGLRTSVNKEDYFCILSKIQQLEELKQHKDDDLLKGQLVKSQRVNEMIPVHMDQRLQLIFYPILLYSSELGENL</sequence>
<accession>A0A6J1DST4</accession>
<evidence type="ECO:0000313" key="2">
    <source>
        <dbReference type="RefSeq" id="XP_022157218.1"/>
    </source>
</evidence>
<organism evidence="1 2">
    <name type="scientific">Momordica charantia</name>
    <name type="common">Bitter gourd</name>
    <name type="synonym">Balsam pear</name>
    <dbReference type="NCBI Taxonomy" id="3673"/>
    <lineage>
        <taxon>Eukaryota</taxon>
        <taxon>Viridiplantae</taxon>
        <taxon>Streptophyta</taxon>
        <taxon>Embryophyta</taxon>
        <taxon>Tracheophyta</taxon>
        <taxon>Spermatophyta</taxon>
        <taxon>Magnoliopsida</taxon>
        <taxon>eudicotyledons</taxon>
        <taxon>Gunneridae</taxon>
        <taxon>Pentapetalae</taxon>
        <taxon>rosids</taxon>
        <taxon>fabids</taxon>
        <taxon>Cucurbitales</taxon>
        <taxon>Cucurbitaceae</taxon>
        <taxon>Momordiceae</taxon>
        <taxon>Momordica</taxon>
    </lineage>
</organism>
<keyword evidence="1" id="KW-1185">Reference proteome</keyword>
<name>A0A6J1DST4_MOMCH</name>
<proteinExistence type="predicted"/>
<gene>
    <name evidence="2" type="primary">LOC111023981</name>
</gene>